<dbReference type="InterPro" id="IPR036388">
    <property type="entry name" value="WH-like_DNA-bd_sf"/>
</dbReference>
<evidence type="ECO:0000256" key="2">
    <source>
        <dbReference type="ARBA" id="ARBA00023125"/>
    </source>
</evidence>
<sequence>MLSEGLLAQSIASRLSVSPRTVHKHLGSLYRKLNAHDRLVAVNRAQAIGLLPIAH</sequence>
<dbReference type="Proteomes" id="UP001518140">
    <property type="component" value="Unassembled WGS sequence"/>
</dbReference>
<evidence type="ECO:0000313" key="6">
    <source>
        <dbReference type="Proteomes" id="UP001518140"/>
    </source>
</evidence>
<proteinExistence type="predicted"/>
<dbReference type="PROSITE" id="PS50043">
    <property type="entry name" value="HTH_LUXR_2"/>
    <property type="match status" value="1"/>
</dbReference>
<dbReference type="InterPro" id="IPR016032">
    <property type="entry name" value="Sig_transdc_resp-reg_C-effctor"/>
</dbReference>
<evidence type="ECO:0000256" key="1">
    <source>
        <dbReference type="ARBA" id="ARBA00023015"/>
    </source>
</evidence>
<dbReference type="InterPro" id="IPR000792">
    <property type="entry name" value="Tscrpt_reg_LuxR_C"/>
</dbReference>
<keyword evidence="1" id="KW-0805">Transcription regulation</keyword>
<dbReference type="Pfam" id="PF00196">
    <property type="entry name" value="GerE"/>
    <property type="match status" value="1"/>
</dbReference>
<dbReference type="Gene3D" id="1.10.10.10">
    <property type="entry name" value="Winged helix-like DNA-binding domain superfamily/Winged helix DNA-binding domain"/>
    <property type="match status" value="1"/>
</dbReference>
<gene>
    <name evidence="5" type="ORF">G6048_45285</name>
</gene>
<dbReference type="CDD" id="cd06170">
    <property type="entry name" value="LuxR_C_like"/>
    <property type="match status" value="1"/>
</dbReference>
<organism evidence="5 6">
    <name type="scientific">Streptomyces ureilyticus</name>
    <dbReference type="NCBI Taxonomy" id="1775131"/>
    <lineage>
        <taxon>Bacteria</taxon>
        <taxon>Bacillati</taxon>
        <taxon>Actinomycetota</taxon>
        <taxon>Actinomycetes</taxon>
        <taxon>Kitasatosporales</taxon>
        <taxon>Streptomycetaceae</taxon>
        <taxon>Streptomyces</taxon>
    </lineage>
</organism>
<dbReference type="PANTHER" id="PTHR44688:SF16">
    <property type="entry name" value="DNA-BINDING TRANSCRIPTIONAL ACTIVATOR DEVR_DOSR"/>
    <property type="match status" value="1"/>
</dbReference>
<keyword evidence="3" id="KW-0804">Transcription</keyword>
<evidence type="ECO:0000313" key="5">
    <source>
        <dbReference type="EMBL" id="NGO48994.1"/>
    </source>
</evidence>
<evidence type="ECO:0000256" key="3">
    <source>
        <dbReference type="ARBA" id="ARBA00023163"/>
    </source>
</evidence>
<dbReference type="SUPFAM" id="SSF46894">
    <property type="entry name" value="C-terminal effector domain of the bipartite response regulators"/>
    <property type="match status" value="1"/>
</dbReference>
<name>A0ABX0E804_9ACTN</name>
<comment type="caution">
    <text evidence="5">The sequence shown here is derived from an EMBL/GenBank/DDBJ whole genome shotgun (WGS) entry which is preliminary data.</text>
</comment>
<keyword evidence="2" id="KW-0238">DNA-binding</keyword>
<protein>
    <submittedName>
        <fullName evidence="5">Helix-turn-helix transcriptional regulator</fullName>
    </submittedName>
</protein>
<dbReference type="SMART" id="SM00421">
    <property type="entry name" value="HTH_LUXR"/>
    <property type="match status" value="1"/>
</dbReference>
<dbReference type="PANTHER" id="PTHR44688">
    <property type="entry name" value="DNA-BINDING TRANSCRIPTIONAL ACTIVATOR DEVR_DOSR"/>
    <property type="match status" value="1"/>
</dbReference>
<dbReference type="EMBL" id="JAAKZX010000320">
    <property type="protein sequence ID" value="NGO48994.1"/>
    <property type="molecule type" value="Genomic_DNA"/>
</dbReference>
<dbReference type="PRINTS" id="PR00038">
    <property type="entry name" value="HTHLUXR"/>
</dbReference>
<evidence type="ECO:0000259" key="4">
    <source>
        <dbReference type="PROSITE" id="PS50043"/>
    </source>
</evidence>
<feature type="domain" description="HTH luxR-type" evidence="4">
    <location>
        <begin position="1"/>
        <end position="49"/>
    </location>
</feature>
<reference evidence="5 6" key="1">
    <citation type="submission" date="2020-02" db="EMBL/GenBank/DDBJ databases">
        <title>Whole-genome analyses of novel actinobacteria.</title>
        <authorList>
            <person name="Sahin N."/>
            <person name="Tokatli A."/>
        </authorList>
    </citation>
    <scope>NUCLEOTIDE SEQUENCE [LARGE SCALE GENOMIC DNA]</scope>
    <source>
        <strain evidence="5 6">YC419</strain>
    </source>
</reference>
<dbReference type="PROSITE" id="PS00622">
    <property type="entry name" value="HTH_LUXR_1"/>
    <property type="match status" value="1"/>
</dbReference>
<accession>A0ABX0E804</accession>
<keyword evidence="6" id="KW-1185">Reference proteome</keyword>